<feature type="transmembrane region" description="Helical" evidence="12">
    <location>
        <begin position="140"/>
        <end position="163"/>
    </location>
</feature>
<evidence type="ECO:0000256" key="9">
    <source>
        <dbReference type="ARBA" id="ARBA00022989"/>
    </source>
</evidence>
<keyword evidence="8" id="KW-0249">Electron transport</keyword>
<dbReference type="PANTHER" id="PTHR30365:SF14">
    <property type="entry name" value="CYTOCHROME BD MENAQUINOL OXIDASE SUBUNIT I-RELATED"/>
    <property type="match status" value="1"/>
</dbReference>
<keyword evidence="6 12" id="KW-0812">Transmembrane</keyword>
<feature type="transmembrane region" description="Helical" evidence="12">
    <location>
        <begin position="32"/>
        <end position="54"/>
    </location>
</feature>
<accession>A0ABP4CE32</accession>
<feature type="transmembrane region" description="Helical" evidence="12">
    <location>
        <begin position="191"/>
        <end position="212"/>
    </location>
</feature>
<sequence length="402" mass="44469">MCAGASARERKGMDGTVHLARLQFALTAGSHFLFVALTLGLVTLVALLQTRATLTHSELHARMVRFWGGLYVINYVMGIITGLVMEFQFGTNWSGLLEVTSGVFGVPLALETIGAFFIESTFLGLWIFGWGRFSPRVHLAMIWVVALTAYASAFFIMVTNGWMQRPVGHVMENGQARLADLGALLTNPTGLLAFGHVLFAALLTAGLFMAAVSAYHLRRNTAENEFFRRGLRTGMLTVLLSLMPAASFGGVQFDYLQDTKRAPLVSPLAQAGEVLMLLSWQLITFLSLWFLVKFCYRPRRFGRVFLLTTMAALPLPYLAMISGWVYREVGRQPWAVYGLLRTEDAVSPLSANEAWLSFGVFVPLFAVLVTVNFWLLFRHARRGPQSADAPHAEPAPLPVPTF</sequence>
<evidence type="ECO:0000256" key="8">
    <source>
        <dbReference type="ARBA" id="ARBA00022982"/>
    </source>
</evidence>
<evidence type="ECO:0000256" key="6">
    <source>
        <dbReference type="ARBA" id="ARBA00022692"/>
    </source>
</evidence>
<evidence type="ECO:0000256" key="4">
    <source>
        <dbReference type="ARBA" id="ARBA00022475"/>
    </source>
</evidence>
<feature type="transmembrane region" description="Helical" evidence="12">
    <location>
        <begin position="304"/>
        <end position="326"/>
    </location>
</feature>
<feature type="transmembrane region" description="Helical" evidence="12">
    <location>
        <begin position="104"/>
        <end position="128"/>
    </location>
</feature>
<keyword evidence="4" id="KW-1003">Cell membrane</keyword>
<comment type="caution">
    <text evidence="13">The sequence shown here is derived from an EMBL/GenBank/DDBJ whole genome shotgun (WGS) entry which is preliminary data.</text>
</comment>
<feature type="transmembrane region" description="Helical" evidence="12">
    <location>
        <begin position="273"/>
        <end position="292"/>
    </location>
</feature>
<comment type="subcellular location">
    <subcellularLocation>
        <location evidence="1">Cell membrane</location>
        <topology evidence="1">Multi-pass membrane protein</topology>
    </subcellularLocation>
</comment>
<keyword evidence="10" id="KW-0408">Iron</keyword>
<dbReference type="Proteomes" id="UP001500665">
    <property type="component" value="Unassembled WGS sequence"/>
</dbReference>
<protein>
    <submittedName>
        <fullName evidence="13">Cytochrome ubiquinol oxidase subunit I</fullName>
    </submittedName>
</protein>
<gene>
    <name evidence="13" type="ORF">GCM10009550_70810</name>
</gene>
<comment type="similarity">
    <text evidence="2">Belongs to the cytochrome ubiquinol oxidase subunit 1 family.</text>
</comment>
<proteinExistence type="inferred from homology"/>
<keyword evidence="14" id="KW-1185">Reference proteome</keyword>
<evidence type="ECO:0000256" key="7">
    <source>
        <dbReference type="ARBA" id="ARBA00022723"/>
    </source>
</evidence>
<organism evidence="13 14">
    <name type="scientific">Actinocorallia libanotica</name>
    <dbReference type="NCBI Taxonomy" id="46162"/>
    <lineage>
        <taxon>Bacteria</taxon>
        <taxon>Bacillati</taxon>
        <taxon>Actinomycetota</taxon>
        <taxon>Actinomycetes</taxon>
        <taxon>Streptosporangiales</taxon>
        <taxon>Thermomonosporaceae</taxon>
        <taxon>Actinocorallia</taxon>
    </lineage>
</organism>
<reference evidence="14" key="1">
    <citation type="journal article" date="2019" name="Int. J. Syst. Evol. Microbiol.">
        <title>The Global Catalogue of Microorganisms (GCM) 10K type strain sequencing project: providing services to taxonomists for standard genome sequencing and annotation.</title>
        <authorList>
            <consortium name="The Broad Institute Genomics Platform"/>
            <consortium name="The Broad Institute Genome Sequencing Center for Infectious Disease"/>
            <person name="Wu L."/>
            <person name="Ma J."/>
        </authorList>
    </citation>
    <scope>NUCLEOTIDE SEQUENCE [LARGE SCALE GENOMIC DNA]</scope>
    <source>
        <strain evidence="14">JCM 10696</strain>
    </source>
</reference>
<keyword evidence="7" id="KW-0479">Metal-binding</keyword>
<evidence type="ECO:0000256" key="11">
    <source>
        <dbReference type="ARBA" id="ARBA00023136"/>
    </source>
</evidence>
<dbReference type="Pfam" id="PF01654">
    <property type="entry name" value="Cyt_bd_oxida_I"/>
    <property type="match status" value="2"/>
</dbReference>
<name>A0ABP4CE32_9ACTN</name>
<evidence type="ECO:0000256" key="12">
    <source>
        <dbReference type="SAM" id="Phobius"/>
    </source>
</evidence>
<dbReference type="EMBL" id="BAAAHH010000049">
    <property type="protein sequence ID" value="GAA0967236.1"/>
    <property type="molecule type" value="Genomic_DNA"/>
</dbReference>
<dbReference type="PANTHER" id="PTHR30365">
    <property type="entry name" value="CYTOCHROME D UBIQUINOL OXIDASE"/>
    <property type="match status" value="1"/>
</dbReference>
<evidence type="ECO:0000256" key="10">
    <source>
        <dbReference type="ARBA" id="ARBA00023004"/>
    </source>
</evidence>
<feature type="transmembrane region" description="Helical" evidence="12">
    <location>
        <begin position="66"/>
        <end position="84"/>
    </location>
</feature>
<keyword evidence="11 12" id="KW-0472">Membrane</keyword>
<evidence type="ECO:0000256" key="1">
    <source>
        <dbReference type="ARBA" id="ARBA00004651"/>
    </source>
</evidence>
<keyword evidence="3" id="KW-0813">Transport</keyword>
<evidence type="ECO:0000313" key="14">
    <source>
        <dbReference type="Proteomes" id="UP001500665"/>
    </source>
</evidence>
<evidence type="ECO:0000256" key="2">
    <source>
        <dbReference type="ARBA" id="ARBA00009819"/>
    </source>
</evidence>
<evidence type="ECO:0000256" key="5">
    <source>
        <dbReference type="ARBA" id="ARBA00022617"/>
    </source>
</evidence>
<evidence type="ECO:0000313" key="13">
    <source>
        <dbReference type="EMBL" id="GAA0967236.1"/>
    </source>
</evidence>
<keyword evidence="9 12" id="KW-1133">Transmembrane helix</keyword>
<evidence type="ECO:0000256" key="3">
    <source>
        <dbReference type="ARBA" id="ARBA00022448"/>
    </source>
</evidence>
<feature type="transmembrane region" description="Helical" evidence="12">
    <location>
        <begin position="354"/>
        <end position="377"/>
    </location>
</feature>
<dbReference type="PIRSF" id="PIRSF006446">
    <property type="entry name" value="Cyt_quinol_oxidase_1"/>
    <property type="match status" value="1"/>
</dbReference>
<dbReference type="InterPro" id="IPR002585">
    <property type="entry name" value="Cyt-d_ubiquinol_oxidase_su_1"/>
</dbReference>
<keyword evidence="5" id="KW-0349">Heme</keyword>
<feature type="transmembrane region" description="Helical" evidence="12">
    <location>
        <begin position="233"/>
        <end position="253"/>
    </location>
</feature>